<dbReference type="EMBL" id="JAFBJK010000008">
    <property type="protein sequence ID" value="MBT8728451.1"/>
    <property type="molecule type" value="Genomic_DNA"/>
</dbReference>
<dbReference type="InterPro" id="IPR039426">
    <property type="entry name" value="TonB-dep_rcpt-like"/>
</dbReference>
<evidence type="ECO:0000256" key="4">
    <source>
        <dbReference type="ARBA" id="ARBA00022692"/>
    </source>
</evidence>
<keyword evidence="16" id="KW-1185">Reference proteome</keyword>
<dbReference type="InterPro" id="IPR036942">
    <property type="entry name" value="Beta-barrel_TonB_sf"/>
</dbReference>
<dbReference type="Proteomes" id="UP000283680">
    <property type="component" value="Unassembled WGS sequence"/>
</dbReference>
<gene>
    <name evidence="13" type="ORF">DWY92_02105</name>
    <name evidence="12" type="ORF">DXB37_10900</name>
    <name evidence="11" type="ORF">JQN06_20195</name>
</gene>
<keyword evidence="5 9" id="KW-0732">Signal</keyword>
<reference evidence="11 16" key="2">
    <citation type="submission" date="2020-12" db="EMBL/GenBank/DDBJ databases">
        <title>Microorganisms.</title>
        <authorList>
            <person name="Matos J."/>
            <person name="Faleiro L."/>
            <person name="Duarte I."/>
        </authorList>
    </citation>
    <scope>NUCLEOTIDE SEQUENCE [LARGE SCALE GENOMIC DNA]</scope>
    <source>
        <strain evidence="11 16">PtFD3Pch2</strain>
    </source>
</reference>
<proteinExistence type="inferred from homology"/>
<dbReference type="NCBIfam" id="TIGR04056">
    <property type="entry name" value="OMP_RagA_SusC"/>
    <property type="match status" value="1"/>
</dbReference>
<evidence type="ECO:0000256" key="1">
    <source>
        <dbReference type="ARBA" id="ARBA00004571"/>
    </source>
</evidence>
<dbReference type="RefSeq" id="WP_117600491.1">
    <property type="nucleotide sequence ID" value="NZ_BAABYI010000001.1"/>
</dbReference>
<evidence type="ECO:0000313" key="12">
    <source>
        <dbReference type="EMBL" id="RGN94111.1"/>
    </source>
</evidence>
<dbReference type="Gene3D" id="2.60.40.1120">
    <property type="entry name" value="Carboxypeptidase-like, regulatory domain"/>
    <property type="match status" value="1"/>
</dbReference>
<dbReference type="Pfam" id="PF07715">
    <property type="entry name" value="Plug"/>
    <property type="match status" value="1"/>
</dbReference>
<dbReference type="GO" id="GO:0044718">
    <property type="term" value="P:siderophore transmembrane transport"/>
    <property type="evidence" value="ECO:0007669"/>
    <property type="project" value="TreeGrafter"/>
</dbReference>
<dbReference type="EMBL" id="QSVA01000008">
    <property type="protein sequence ID" value="RGN94111.1"/>
    <property type="molecule type" value="Genomic_DNA"/>
</dbReference>
<evidence type="ECO:0000256" key="3">
    <source>
        <dbReference type="ARBA" id="ARBA00022452"/>
    </source>
</evidence>
<dbReference type="Gene3D" id="2.170.130.10">
    <property type="entry name" value="TonB-dependent receptor, plug domain"/>
    <property type="match status" value="1"/>
</dbReference>
<evidence type="ECO:0000256" key="6">
    <source>
        <dbReference type="ARBA" id="ARBA00023136"/>
    </source>
</evidence>
<comment type="caution">
    <text evidence="12">The sequence shown here is derived from an EMBL/GenBank/DDBJ whole genome shotgun (WGS) entry which is preliminary data.</text>
</comment>
<evidence type="ECO:0000256" key="7">
    <source>
        <dbReference type="ARBA" id="ARBA00023237"/>
    </source>
</evidence>
<reference evidence="14 15" key="1">
    <citation type="submission" date="2018-08" db="EMBL/GenBank/DDBJ databases">
        <title>A genome reference for cultivated species of the human gut microbiota.</title>
        <authorList>
            <person name="Zou Y."/>
            <person name="Xue W."/>
            <person name="Luo G."/>
        </authorList>
    </citation>
    <scope>NUCLEOTIDE SEQUENCE [LARGE SCALE GENOMIC DNA]</scope>
    <source>
        <strain evidence="13 15">AF28-11</strain>
        <strain evidence="12 14">OM03-4</strain>
    </source>
</reference>
<dbReference type="InterPro" id="IPR037066">
    <property type="entry name" value="Plug_dom_sf"/>
</dbReference>
<evidence type="ECO:0000313" key="15">
    <source>
        <dbReference type="Proteomes" id="UP000283680"/>
    </source>
</evidence>
<evidence type="ECO:0000313" key="11">
    <source>
        <dbReference type="EMBL" id="MBT8728451.1"/>
    </source>
</evidence>
<keyword evidence="4 8" id="KW-0812">Transmembrane</keyword>
<dbReference type="Proteomes" id="UP000260759">
    <property type="component" value="Unassembled WGS sequence"/>
</dbReference>
<evidence type="ECO:0000256" key="5">
    <source>
        <dbReference type="ARBA" id="ARBA00022729"/>
    </source>
</evidence>
<evidence type="ECO:0000256" key="2">
    <source>
        <dbReference type="ARBA" id="ARBA00022448"/>
    </source>
</evidence>
<keyword evidence="7 8" id="KW-0998">Cell outer membrane</keyword>
<dbReference type="SUPFAM" id="SSF56935">
    <property type="entry name" value="Porins"/>
    <property type="match status" value="1"/>
</dbReference>
<evidence type="ECO:0000313" key="13">
    <source>
        <dbReference type="EMBL" id="RGQ54791.1"/>
    </source>
</evidence>
<dbReference type="InterPro" id="IPR023996">
    <property type="entry name" value="TonB-dep_OMP_SusC/RagA"/>
</dbReference>
<keyword evidence="6 8" id="KW-0472">Membrane</keyword>
<feature type="signal peptide" evidence="9">
    <location>
        <begin position="1"/>
        <end position="27"/>
    </location>
</feature>
<name>A0A396CUT9_BACUN</name>
<dbReference type="GO" id="GO:0009279">
    <property type="term" value="C:cell outer membrane"/>
    <property type="evidence" value="ECO:0007669"/>
    <property type="project" value="UniProtKB-SubCell"/>
</dbReference>
<dbReference type="Gene3D" id="2.40.170.20">
    <property type="entry name" value="TonB-dependent receptor, beta-barrel domain"/>
    <property type="match status" value="1"/>
</dbReference>
<organism evidence="12 14">
    <name type="scientific">Bacteroides uniformis</name>
    <dbReference type="NCBI Taxonomy" id="820"/>
    <lineage>
        <taxon>Bacteria</taxon>
        <taxon>Pseudomonadati</taxon>
        <taxon>Bacteroidota</taxon>
        <taxon>Bacteroidia</taxon>
        <taxon>Bacteroidales</taxon>
        <taxon>Bacteroidaceae</taxon>
        <taxon>Bacteroides</taxon>
    </lineage>
</organism>
<evidence type="ECO:0000256" key="9">
    <source>
        <dbReference type="SAM" id="SignalP"/>
    </source>
</evidence>
<dbReference type="PROSITE" id="PS52016">
    <property type="entry name" value="TONB_DEPENDENT_REC_3"/>
    <property type="match status" value="1"/>
</dbReference>
<feature type="chain" id="PRO_5044587950" evidence="9">
    <location>
        <begin position="28"/>
        <end position="1027"/>
    </location>
</feature>
<accession>A0A396CUT9</accession>
<comment type="subcellular location">
    <subcellularLocation>
        <location evidence="1 8">Cell outer membrane</location>
        <topology evidence="1 8">Multi-pass membrane protein</topology>
    </subcellularLocation>
</comment>
<evidence type="ECO:0000313" key="14">
    <source>
        <dbReference type="Proteomes" id="UP000260759"/>
    </source>
</evidence>
<dbReference type="Proteomes" id="UP001196342">
    <property type="component" value="Unassembled WGS sequence"/>
</dbReference>
<protein>
    <submittedName>
        <fullName evidence="12">TonB-dependent receptor</fullName>
    </submittedName>
</protein>
<dbReference type="InterPro" id="IPR023997">
    <property type="entry name" value="TonB-dep_OMP_SusC/RagA_CS"/>
</dbReference>
<dbReference type="AlphaFoldDB" id="A0A396CUT9"/>
<sequence>MKKLVVQNLLKVWLCAMVSFMTVTLYAQGNSFKVSGTVKDNTGELVIGATVIDTKTKNGCVTDVDGNFSLEVTPNSSIKVSFIGYKSQTIAIKAEQKVYNVILQSDNVLIDELVVVGYGVKKKQTLTGAVSAVNTKDIVSTKNESLQNMLTGKIAGLRVVQNSSEPGAFNTSMDIRGLGNPLVIIDGIPRDNMARVDPEDVESISVLKDASASIYGVRAANGVILITTKKGAQGKPEINYSGSFTWQMPSNFPDLVTSQEWMTLANEKGRHNVDGGGASYSDEEIAAAQTTDWKSAVLRGSAPQTQHSINISGGTERVNYYASVGYQAQQSFLQTDDMNYDKWTMRSNLSANITKNLKLDVNLSGLMDERNTPHYGAYDIIRGLWLMQPMDPIYQENGGFTQPSNSTLMNPVAMMDKDVVGYKTYKSKWFQSSFSLSYDVPWVEGLKLKGLYSYDYIMNDNKEFENTWKSYRDNQVWTRNDPPKVGRTFYSKDNTLWQVQANYSREFNGHNIDAMLLFEESTYKGDNFNGKKELSIPIDQVFAGNADNQQFGQSTAASALFDNANQALVGRVAYDYKSKYLIEFAFRYEGSSKFPANSRWAMFPSVSGGWRVSEEKFWKESSLNFINNLKIRASWGKMGDDGALAYQFLNGYTYPVGGAAYAMPGGAIFDGSFVNASATKGLANQSISWIEAKTFDIGFDLEAWDGLLGLTVDYFRRDRDGLLTTRAASLPGVVGAALPQENLNGDMTRGYEIEISHRNTINEFSYEIKGNFAYARSENKHVEGARKGNSYLNWKQNSNDRFTDLWWGYGAGERFTSWDQIYYNSIYIGRGSVLGDYNYEDWNGDGWINELDEHPLTNTGDRPLINFGLTFNASWKGFDVSLLLQGAAKRHISYDELLYNPLWANTNALDQFMDRWRPADSHADPYDPATKWISGHYAYTGSLPNRNSEFNMQNAAYLRLKTIEVGYSLPKSWLTKIGVQGLRVYLSGYNLFTITGLKYCDPEFPSGNYGYNYPLNKTVTIGANLKF</sequence>
<dbReference type="EMBL" id="QRTH01000001">
    <property type="protein sequence ID" value="RGQ54791.1"/>
    <property type="molecule type" value="Genomic_DNA"/>
</dbReference>
<dbReference type="NCBIfam" id="TIGR04057">
    <property type="entry name" value="SusC_RagA_signa"/>
    <property type="match status" value="1"/>
</dbReference>
<dbReference type="InterPro" id="IPR008969">
    <property type="entry name" value="CarboxyPept-like_regulatory"/>
</dbReference>
<keyword evidence="2 8" id="KW-0813">Transport</keyword>
<keyword evidence="3 8" id="KW-1134">Transmembrane beta strand</keyword>
<evidence type="ECO:0000313" key="16">
    <source>
        <dbReference type="Proteomes" id="UP001196342"/>
    </source>
</evidence>
<dbReference type="GO" id="GO:0015344">
    <property type="term" value="F:siderophore uptake transmembrane transporter activity"/>
    <property type="evidence" value="ECO:0007669"/>
    <property type="project" value="TreeGrafter"/>
</dbReference>
<dbReference type="Pfam" id="PF13715">
    <property type="entry name" value="CarbopepD_reg_2"/>
    <property type="match status" value="1"/>
</dbReference>
<evidence type="ECO:0000259" key="10">
    <source>
        <dbReference type="Pfam" id="PF07715"/>
    </source>
</evidence>
<comment type="similarity">
    <text evidence="8">Belongs to the TonB-dependent receptor family.</text>
</comment>
<evidence type="ECO:0000256" key="8">
    <source>
        <dbReference type="PROSITE-ProRule" id="PRU01360"/>
    </source>
</evidence>
<dbReference type="SUPFAM" id="SSF49464">
    <property type="entry name" value="Carboxypeptidase regulatory domain-like"/>
    <property type="match status" value="1"/>
</dbReference>
<dbReference type="InterPro" id="IPR012910">
    <property type="entry name" value="Plug_dom"/>
</dbReference>
<dbReference type="PANTHER" id="PTHR30069">
    <property type="entry name" value="TONB-DEPENDENT OUTER MEMBRANE RECEPTOR"/>
    <property type="match status" value="1"/>
</dbReference>
<feature type="domain" description="TonB-dependent receptor plug" evidence="10">
    <location>
        <begin position="123"/>
        <end position="223"/>
    </location>
</feature>
<dbReference type="PANTHER" id="PTHR30069:SF29">
    <property type="entry name" value="HEMOGLOBIN AND HEMOGLOBIN-HAPTOGLOBIN-BINDING PROTEIN 1-RELATED"/>
    <property type="match status" value="1"/>
</dbReference>
<keyword evidence="12" id="KW-0675">Receptor</keyword>